<sequence>MKIALAPLDERPVNTRYPSQIAAIAGAEVALPPLEIRGAARTPADTAAVAAWLREQAESAEGLVASVEYLAWGNLINSRISHETTAEGLARLAPLVQAKESGALVYAFALITRVANANDCVEEPLWWKTYGTRCYALSQLLHKQTVGALEAGEVERIATLRAEVPTEHLREFLTRRERNHALNLSVLNLLASEKLSFLLITSDDTSQWGLPSREKAWLESWADLLDVRGRMMLHPGADEVGSALTARLLCEKLGRRPRIFPLYALPGDEAIIAPYEDRAVRLTVEGQIGACGGLLAGSPEDADLILGVLTPSPRRTEWRADFADAERAARQGAYEAFFAELGKFQDSGKLVALGDVAYPNGADPLAMDLLFAESSPCAPGKLASFGAWNTAGNSLGTTVAQAVALWLAGDKADLHAQNIALTHHFLEGWGYQTEVRREARAKNTERFGHHDPAPPAPNDGGAMDQIAFTCASIEAGLQLRLAQLQKRGVGVGLTLVPGSVTLPWSRTFECDFELV</sequence>
<dbReference type="Proteomes" id="UP000520814">
    <property type="component" value="Unassembled WGS sequence"/>
</dbReference>
<reference evidence="1 2" key="1">
    <citation type="submission" date="2020-08" db="EMBL/GenBank/DDBJ databases">
        <title>Genomic Encyclopedia of Type Strains, Phase IV (KMG-IV): sequencing the most valuable type-strain genomes for metagenomic binning, comparative biology and taxonomic classification.</title>
        <authorList>
            <person name="Goeker M."/>
        </authorList>
    </citation>
    <scope>NUCLEOTIDE SEQUENCE [LARGE SCALE GENOMIC DNA]</scope>
    <source>
        <strain evidence="1 2">DSM 23562</strain>
    </source>
</reference>
<proteinExistence type="predicted"/>
<evidence type="ECO:0000313" key="2">
    <source>
        <dbReference type="Proteomes" id="UP000520814"/>
    </source>
</evidence>
<accession>A0A7W9SLX6</accession>
<dbReference type="EMBL" id="JACHGW010000001">
    <property type="protein sequence ID" value="MBB6048745.1"/>
    <property type="molecule type" value="Genomic_DNA"/>
</dbReference>
<keyword evidence="2" id="KW-1185">Reference proteome</keyword>
<comment type="caution">
    <text evidence="1">The sequence shown here is derived from an EMBL/GenBank/DDBJ whole genome shotgun (WGS) entry which is preliminary data.</text>
</comment>
<dbReference type="AlphaFoldDB" id="A0A7W9SLX6"/>
<evidence type="ECO:0008006" key="3">
    <source>
        <dbReference type="Google" id="ProtNLM"/>
    </source>
</evidence>
<protein>
    <recommendedName>
        <fullName evidence="3">DUF4127 family protein</fullName>
    </recommendedName>
</protein>
<organism evidence="1 2">
    <name type="scientific">Armatimonas rosea</name>
    <dbReference type="NCBI Taxonomy" id="685828"/>
    <lineage>
        <taxon>Bacteria</taxon>
        <taxon>Bacillati</taxon>
        <taxon>Armatimonadota</taxon>
        <taxon>Armatimonadia</taxon>
        <taxon>Armatimonadales</taxon>
        <taxon>Armatimonadaceae</taxon>
        <taxon>Armatimonas</taxon>
    </lineage>
</organism>
<name>A0A7W9SLX6_ARMRO</name>
<evidence type="ECO:0000313" key="1">
    <source>
        <dbReference type="EMBL" id="MBB6048745.1"/>
    </source>
</evidence>
<gene>
    <name evidence="1" type="ORF">HNQ39_000507</name>
</gene>
<dbReference type="RefSeq" id="WP_184192380.1">
    <property type="nucleotide sequence ID" value="NZ_JACHGW010000001.1"/>
</dbReference>
<dbReference type="Pfam" id="PF13552">
    <property type="entry name" value="DUF4127"/>
    <property type="match status" value="1"/>
</dbReference>
<dbReference type="InterPro" id="IPR025394">
    <property type="entry name" value="DUF4127"/>
</dbReference>